<dbReference type="GO" id="GO:0032809">
    <property type="term" value="C:neuronal cell body membrane"/>
    <property type="evidence" value="ECO:0007669"/>
    <property type="project" value="TreeGrafter"/>
</dbReference>
<keyword evidence="5" id="KW-0631">Potassium channel</keyword>
<dbReference type="FunFam" id="3.30.710.10:FF:000020">
    <property type="entry name" value="Potassium voltage-gated channel protein Shaw"/>
    <property type="match status" value="1"/>
</dbReference>
<keyword evidence="7" id="KW-0630">Potassium</keyword>
<keyword evidence="11" id="KW-0407">Ion channel</keyword>
<dbReference type="GO" id="GO:0042734">
    <property type="term" value="C:presynaptic membrane"/>
    <property type="evidence" value="ECO:0007669"/>
    <property type="project" value="TreeGrafter"/>
</dbReference>
<organism evidence="14 15">
    <name type="scientific">Plectus sambesii</name>
    <dbReference type="NCBI Taxonomy" id="2011161"/>
    <lineage>
        <taxon>Eukaryota</taxon>
        <taxon>Metazoa</taxon>
        <taxon>Ecdysozoa</taxon>
        <taxon>Nematoda</taxon>
        <taxon>Chromadorea</taxon>
        <taxon>Plectida</taxon>
        <taxon>Plectina</taxon>
        <taxon>Plectoidea</taxon>
        <taxon>Plectidae</taxon>
        <taxon>Plectus</taxon>
    </lineage>
</organism>
<dbReference type="GO" id="GO:0032590">
    <property type="term" value="C:dendrite membrane"/>
    <property type="evidence" value="ECO:0007669"/>
    <property type="project" value="TreeGrafter"/>
</dbReference>
<evidence type="ECO:0000256" key="7">
    <source>
        <dbReference type="ARBA" id="ARBA00022958"/>
    </source>
</evidence>
<dbReference type="GO" id="GO:0043679">
    <property type="term" value="C:axon terminus"/>
    <property type="evidence" value="ECO:0007669"/>
    <property type="project" value="TreeGrafter"/>
</dbReference>
<evidence type="ECO:0000256" key="11">
    <source>
        <dbReference type="ARBA" id="ARBA00023303"/>
    </source>
</evidence>
<dbReference type="InterPro" id="IPR000210">
    <property type="entry name" value="BTB/POZ_dom"/>
</dbReference>
<evidence type="ECO:0000256" key="3">
    <source>
        <dbReference type="ARBA" id="ARBA00022538"/>
    </source>
</evidence>
<dbReference type="InterPro" id="IPR005821">
    <property type="entry name" value="Ion_trans_dom"/>
</dbReference>
<dbReference type="Gene3D" id="3.30.710.10">
    <property type="entry name" value="Potassium Channel Kv1.1, Chain A"/>
    <property type="match status" value="1"/>
</dbReference>
<evidence type="ECO:0000256" key="10">
    <source>
        <dbReference type="ARBA" id="ARBA00023136"/>
    </source>
</evidence>
<evidence type="ECO:0000256" key="8">
    <source>
        <dbReference type="ARBA" id="ARBA00022989"/>
    </source>
</evidence>
<dbReference type="InterPro" id="IPR003968">
    <property type="entry name" value="K_chnl_volt-dep_Kv"/>
</dbReference>
<keyword evidence="6" id="KW-0851">Voltage-gated channel</keyword>
<evidence type="ECO:0000256" key="2">
    <source>
        <dbReference type="ARBA" id="ARBA00022448"/>
    </source>
</evidence>
<dbReference type="GO" id="GO:0045211">
    <property type="term" value="C:postsynaptic membrane"/>
    <property type="evidence" value="ECO:0007669"/>
    <property type="project" value="TreeGrafter"/>
</dbReference>
<dbReference type="GO" id="GO:0001508">
    <property type="term" value="P:action potential"/>
    <property type="evidence" value="ECO:0007669"/>
    <property type="project" value="TreeGrafter"/>
</dbReference>
<feature type="transmembrane region" description="Helical" evidence="12">
    <location>
        <begin position="235"/>
        <end position="257"/>
    </location>
</feature>
<dbReference type="FunFam" id="1.10.287.70:FF:000028">
    <property type="entry name" value="potassium voltage-gated channel subfamily D member 3"/>
    <property type="match status" value="1"/>
</dbReference>
<dbReference type="InterPro" id="IPR003131">
    <property type="entry name" value="T1-type_BTB"/>
</dbReference>
<dbReference type="InterPro" id="IPR003974">
    <property type="entry name" value="K_chnl_volt-dep_Kv3"/>
</dbReference>
<dbReference type="Pfam" id="PF02214">
    <property type="entry name" value="BTB_2"/>
    <property type="match status" value="1"/>
</dbReference>
<dbReference type="GO" id="GO:0008076">
    <property type="term" value="C:voltage-gated potassium channel complex"/>
    <property type="evidence" value="ECO:0007669"/>
    <property type="project" value="InterPro"/>
</dbReference>
<keyword evidence="3" id="KW-0633">Potassium transport</keyword>
<feature type="transmembrane region" description="Helical" evidence="12">
    <location>
        <begin position="374"/>
        <end position="393"/>
    </location>
</feature>
<dbReference type="PANTHER" id="PTHR11537:SF252">
    <property type="entry name" value="POTASSIUM VOLTAGE-GATED CHANNEL PROTEIN SHAW"/>
    <property type="match status" value="1"/>
</dbReference>
<feature type="transmembrane region" description="Helical" evidence="12">
    <location>
        <begin position="269"/>
        <end position="290"/>
    </location>
</feature>
<evidence type="ECO:0000256" key="9">
    <source>
        <dbReference type="ARBA" id="ARBA00023065"/>
    </source>
</evidence>
<feature type="transmembrane region" description="Helical" evidence="12">
    <location>
        <begin position="405"/>
        <end position="434"/>
    </location>
</feature>
<evidence type="ECO:0000256" key="1">
    <source>
        <dbReference type="ARBA" id="ARBA00004141"/>
    </source>
</evidence>
<keyword evidence="4 12" id="KW-0812">Transmembrane</keyword>
<evidence type="ECO:0000313" key="14">
    <source>
        <dbReference type="Proteomes" id="UP000887566"/>
    </source>
</evidence>
<reference evidence="15" key="1">
    <citation type="submission" date="2022-11" db="UniProtKB">
        <authorList>
            <consortium name="WormBaseParasite"/>
        </authorList>
    </citation>
    <scope>IDENTIFICATION</scope>
</reference>
<keyword evidence="9" id="KW-0406">Ion transport</keyword>
<keyword evidence="8 12" id="KW-1133">Transmembrane helix</keyword>
<evidence type="ECO:0000256" key="6">
    <source>
        <dbReference type="ARBA" id="ARBA00022882"/>
    </source>
</evidence>
<protein>
    <submittedName>
        <fullName evidence="15">BTB domain-containing protein</fullName>
    </submittedName>
</protein>
<dbReference type="InterPro" id="IPR028325">
    <property type="entry name" value="VG_K_chnl"/>
</dbReference>
<feature type="transmembrane region" description="Helical" evidence="12">
    <location>
        <begin position="341"/>
        <end position="362"/>
    </location>
</feature>
<dbReference type="SUPFAM" id="SSF81324">
    <property type="entry name" value="Voltage-gated potassium channels"/>
    <property type="match status" value="1"/>
</dbReference>
<dbReference type="SUPFAM" id="SSF54695">
    <property type="entry name" value="POZ domain"/>
    <property type="match status" value="1"/>
</dbReference>
<dbReference type="Gene3D" id="1.10.287.70">
    <property type="match status" value="1"/>
</dbReference>
<proteinExistence type="predicted"/>
<evidence type="ECO:0000256" key="5">
    <source>
        <dbReference type="ARBA" id="ARBA00022826"/>
    </source>
</evidence>
<feature type="transmembrane region" description="Helical" evidence="12">
    <location>
        <begin position="172"/>
        <end position="190"/>
    </location>
</feature>
<dbReference type="PRINTS" id="PR01491">
    <property type="entry name" value="KVCHANNEL"/>
</dbReference>
<evidence type="ECO:0000313" key="15">
    <source>
        <dbReference type="WBParaSite" id="PSAMB.scaffold109size78448.g1979.t1"/>
    </source>
</evidence>
<keyword evidence="10 12" id="KW-0472">Membrane</keyword>
<dbReference type="WBParaSite" id="PSAMB.scaffold109size78448.g1979.t1">
    <property type="protein sequence ID" value="PSAMB.scaffold109size78448.g1979.t1"/>
    <property type="gene ID" value="PSAMB.scaffold109size78448.g1979"/>
</dbReference>
<dbReference type="InterPro" id="IPR011333">
    <property type="entry name" value="SKP1/BTB/POZ_sf"/>
</dbReference>
<keyword evidence="14" id="KW-1185">Reference proteome</keyword>
<dbReference type="Proteomes" id="UP000887566">
    <property type="component" value="Unplaced"/>
</dbReference>
<evidence type="ECO:0000256" key="4">
    <source>
        <dbReference type="ARBA" id="ARBA00022692"/>
    </source>
</evidence>
<dbReference type="PRINTS" id="PR01498">
    <property type="entry name" value="SHAWCHANNEL"/>
</dbReference>
<name>A0A914UMP1_9BILA</name>
<evidence type="ECO:0000259" key="13">
    <source>
        <dbReference type="SMART" id="SM00225"/>
    </source>
</evidence>
<keyword evidence="2" id="KW-0813">Transport</keyword>
<dbReference type="InterPro" id="IPR027359">
    <property type="entry name" value="Volt_channel_dom_sf"/>
</dbReference>
<feature type="domain" description="BTB" evidence="13">
    <location>
        <begin position="5"/>
        <end position="104"/>
    </location>
</feature>
<dbReference type="SMART" id="SM00225">
    <property type="entry name" value="BTB"/>
    <property type="match status" value="1"/>
</dbReference>
<dbReference type="Pfam" id="PF00520">
    <property type="entry name" value="Ion_trans"/>
    <property type="match status" value="1"/>
</dbReference>
<dbReference type="Gene3D" id="1.20.120.350">
    <property type="entry name" value="Voltage-gated potassium channels. Chain C"/>
    <property type="match status" value="1"/>
</dbReference>
<sequence>MDADNRIVLNIGGTRHETYIHVLKKIPATRLSRLSPTLGNYDPVLNEYFFDRHPEAFEMILNYYRTGKLHYPTNVCGPLFEEELEYWGLDSNQVEPCCWMTYTLFRDTQDTLQIINGMKLDSRVEKLTEEEVAQQFGWENDYYDGNLSWWQKHKPKLWAVFNDPRSSHIAKAISIISTILVLLSITAFAARTVPLAEIPSIILVEEWNASMIFGVPGSYSPVITPFQVSMSYQSFTFYTEMICNVWFAFELVGQLLFCPKLGRFLKSPLTIIDIIAIISFVLDSVVKVLVANDVIKFFDAQASKEVLELFAIVRILRLFKLAQHYTAFKVLAQTFKASSRVLALILFFVILFVVLLASFIYCAERIMYNPNNRLTDAVQSLWWAIITLTTIGYGDYVPMTFSGKLVGSLAALASVLVVAFPVPVIVANFSNLYLHMRARAKLPKRRLRVLQAHELKPTVTAPTTLNPGHPTFRSILSRANNVVGVAE</sequence>
<dbReference type="PANTHER" id="PTHR11537">
    <property type="entry name" value="VOLTAGE-GATED POTASSIUM CHANNEL"/>
    <property type="match status" value="1"/>
</dbReference>
<dbReference type="AlphaFoldDB" id="A0A914UMP1"/>
<dbReference type="PRINTS" id="PR00169">
    <property type="entry name" value="KCHANNEL"/>
</dbReference>
<comment type="subcellular location">
    <subcellularLocation>
        <location evidence="1">Membrane</location>
        <topology evidence="1">Multi-pass membrane protein</topology>
    </subcellularLocation>
</comment>
<dbReference type="GO" id="GO:0005251">
    <property type="term" value="F:delayed rectifier potassium channel activity"/>
    <property type="evidence" value="ECO:0007669"/>
    <property type="project" value="TreeGrafter"/>
</dbReference>
<accession>A0A914UMP1</accession>
<evidence type="ECO:0000256" key="12">
    <source>
        <dbReference type="SAM" id="Phobius"/>
    </source>
</evidence>
<dbReference type="GO" id="GO:0051260">
    <property type="term" value="P:protein homooligomerization"/>
    <property type="evidence" value="ECO:0007669"/>
    <property type="project" value="InterPro"/>
</dbReference>